<comment type="subunit">
    <text evidence="2">Homodimer.</text>
</comment>
<dbReference type="Gene3D" id="3.30.1310.10">
    <property type="entry name" value="Nucleoid-associated protein YbaB-like domain"/>
    <property type="match status" value="1"/>
</dbReference>
<evidence type="ECO:0000256" key="1">
    <source>
        <dbReference type="ARBA" id="ARBA00023125"/>
    </source>
</evidence>
<evidence type="ECO:0000313" key="4">
    <source>
        <dbReference type="EMBL" id="QHC00794.1"/>
    </source>
</evidence>
<dbReference type="NCBIfam" id="TIGR00103">
    <property type="entry name" value="DNA_YbaB_EbfC"/>
    <property type="match status" value="1"/>
</dbReference>
<dbReference type="Proteomes" id="UP000463857">
    <property type="component" value="Chromosome"/>
</dbReference>
<dbReference type="PANTHER" id="PTHR33449:SF1">
    <property type="entry name" value="NUCLEOID-ASSOCIATED PROTEIN YBAB"/>
    <property type="match status" value="1"/>
</dbReference>
<name>A0A7L4YPH9_9ACTN</name>
<comment type="function">
    <text evidence="2">Binds to DNA and alters its conformation. May be involved in regulation of gene expression, nucleoid organization and DNA protection.</text>
</comment>
<keyword evidence="1 2" id="KW-0238">DNA-binding</keyword>
<dbReference type="HAMAP" id="MF_00274">
    <property type="entry name" value="DNA_YbaB_EbfC"/>
    <property type="match status" value="1"/>
</dbReference>
<dbReference type="Pfam" id="PF02575">
    <property type="entry name" value="YbaB_DNA_bd"/>
    <property type="match status" value="1"/>
</dbReference>
<keyword evidence="5" id="KW-1185">Reference proteome</keyword>
<comment type="subcellular location">
    <subcellularLocation>
        <location evidence="2">Cytoplasm</location>
        <location evidence="2">Nucleoid</location>
    </subcellularLocation>
</comment>
<protein>
    <recommendedName>
        <fullName evidence="2">Nucleoid-associated protein EK0264_11200</fullName>
    </recommendedName>
</protein>
<evidence type="ECO:0000313" key="5">
    <source>
        <dbReference type="Proteomes" id="UP000463857"/>
    </source>
</evidence>
<comment type="similarity">
    <text evidence="2">Belongs to the YbaB/EbfC family.</text>
</comment>
<accession>A0A7L4YPH9</accession>
<dbReference type="KEGG" id="eke:EK0264_11200"/>
<dbReference type="InterPro" id="IPR036894">
    <property type="entry name" value="YbaB-like_sf"/>
</dbReference>
<organism evidence="4 5">
    <name type="scientific">Epidermidibacterium keratini</name>
    <dbReference type="NCBI Taxonomy" id="1891644"/>
    <lineage>
        <taxon>Bacteria</taxon>
        <taxon>Bacillati</taxon>
        <taxon>Actinomycetota</taxon>
        <taxon>Actinomycetes</taxon>
        <taxon>Sporichthyales</taxon>
        <taxon>Sporichthyaceae</taxon>
        <taxon>Epidermidibacterium</taxon>
    </lineage>
</organism>
<evidence type="ECO:0000256" key="3">
    <source>
        <dbReference type="SAM" id="MobiDB-lite"/>
    </source>
</evidence>
<keyword evidence="2" id="KW-0963">Cytoplasm</keyword>
<dbReference type="FunCoup" id="A0A7L4YPH9">
    <property type="interactions" value="35"/>
</dbReference>
<proteinExistence type="inferred from homology"/>
<feature type="region of interest" description="Disordered" evidence="3">
    <location>
        <begin position="1"/>
        <end position="26"/>
    </location>
</feature>
<dbReference type="EMBL" id="CP047156">
    <property type="protein sequence ID" value="QHC00794.1"/>
    <property type="molecule type" value="Genomic_DNA"/>
</dbReference>
<reference evidence="4 5" key="1">
    <citation type="journal article" date="2018" name="Int. J. Syst. Evol. Microbiol.">
        <title>Epidermidibacterium keratini gen. nov., sp. nov., a member of the family Sporichthyaceae, isolated from keratin epidermis.</title>
        <authorList>
            <person name="Lee D.G."/>
            <person name="Trujillo M.E."/>
            <person name="Kang S."/>
            <person name="Nam J.J."/>
            <person name="Kim Y.J."/>
        </authorList>
    </citation>
    <scope>NUCLEOTIDE SEQUENCE [LARGE SCALE GENOMIC DNA]</scope>
    <source>
        <strain evidence="4 5">EPI-7</strain>
    </source>
</reference>
<dbReference type="PIRSF" id="PIRSF004555">
    <property type="entry name" value="UCP004555"/>
    <property type="match status" value="1"/>
</dbReference>
<dbReference type="GO" id="GO:0003677">
    <property type="term" value="F:DNA binding"/>
    <property type="evidence" value="ECO:0007669"/>
    <property type="project" value="UniProtKB-UniRule"/>
</dbReference>
<dbReference type="PANTHER" id="PTHR33449">
    <property type="entry name" value="NUCLEOID-ASSOCIATED PROTEIN YBAB"/>
    <property type="match status" value="1"/>
</dbReference>
<dbReference type="GO" id="GO:0043590">
    <property type="term" value="C:bacterial nucleoid"/>
    <property type="evidence" value="ECO:0007669"/>
    <property type="project" value="UniProtKB-UniRule"/>
</dbReference>
<dbReference type="GO" id="GO:0005829">
    <property type="term" value="C:cytosol"/>
    <property type="evidence" value="ECO:0007669"/>
    <property type="project" value="TreeGrafter"/>
</dbReference>
<gene>
    <name evidence="4" type="ORF">EK0264_11200</name>
</gene>
<sequence>MEPTSGNLPEMPGQMPDMSAILEQAQKMQEDLAKAQQELAEAQVEGSAGGELVKVTMTGTGEVTAVNLDAKAVDPEDVESLQDLIVAAFRDAARKSNELTQQKMGGVTGGLGGLGGGLGL</sequence>
<dbReference type="OrthoDB" id="9809370at2"/>
<dbReference type="InterPro" id="IPR004401">
    <property type="entry name" value="YbaB/EbfC"/>
</dbReference>
<dbReference type="AlphaFoldDB" id="A0A7L4YPH9"/>
<dbReference type="RefSeq" id="WP_159545630.1">
    <property type="nucleotide sequence ID" value="NZ_CP047156.1"/>
</dbReference>
<evidence type="ECO:0000256" key="2">
    <source>
        <dbReference type="HAMAP-Rule" id="MF_00274"/>
    </source>
</evidence>
<dbReference type="SUPFAM" id="SSF82607">
    <property type="entry name" value="YbaB-like"/>
    <property type="match status" value="1"/>
</dbReference>
<dbReference type="InParanoid" id="A0A7L4YPH9"/>